<dbReference type="EMBL" id="BMDX01000002">
    <property type="protein sequence ID" value="GGA67262.1"/>
    <property type="molecule type" value="Genomic_DNA"/>
</dbReference>
<evidence type="ECO:0000256" key="1">
    <source>
        <dbReference type="ARBA" id="ARBA00004651"/>
    </source>
</evidence>
<feature type="transmembrane region" description="Helical" evidence="8">
    <location>
        <begin position="343"/>
        <end position="363"/>
    </location>
</feature>
<keyword evidence="4 8" id="KW-0812">Transmembrane</keyword>
<evidence type="ECO:0000259" key="10">
    <source>
        <dbReference type="Pfam" id="PF21082"/>
    </source>
</evidence>
<comment type="similarity">
    <text evidence="2">Belongs to the MscS (TC 1.A.23) family.</text>
</comment>
<feature type="transmembrane region" description="Helical" evidence="8">
    <location>
        <begin position="246"/>
        <end position="269"/>
    </location>
</feature>
<evidence type="ECO:0000256" key="3">
    <source>
        <dbReference type="ARBA" id="ARBA00022475"/>
    </source>
</evidence>
<dbReference type="InterPro" id="IPR010920">
    <property type="entry name" value="LSM_dom_sf"/>
</dbReference>
<feature type="transmembrane region" description="Helical" evidence="8">
    <location>
        <begin position="202"/>
        <end position="225"/>
    </location>
</feature>
<evidence type="ECO:0000256" key="5">
    <source>
        <dbReference type="ARBA" id="ARBA00022989"/>
    </source>
</evidence>
<keyword evidence="3" id="KW-1003">Cell membrane</keyword>
<evidence type="ECO:0000256" key="6">
    <source>
        <dbReference type="ARBA" id="ARBA00023136"/>
    </source>
</evidence>
<dbReference type="SUPFAM" id="SSF82689">
    <property type="entry name" value="Mechanosensitive channel protein MscS (YggB), C-terminal domain"/>
    <property type="match status" value="1"/>
</dbReference>
<feature type="domain" description="Mechanosensitive ion channel MscS C-terminal" evidence="10">
    <location>
        <begin position="446"/>
        <end position="523"/>
    </location>
</feature>
<protein>
    <recommendedName>
        <fullName evidence="13">Mechanosensitive ion channel family protein</fullName>
    </recommendedName>
</protein>
<feature type="region of interest" description="Disordered" evidence="7">
    <location>
        <begin position="561"/>
        <end position="596"/>
    </location>
</feature>
<evidence type="ECO:0008006" key="13">
    <source>
        <dbReference type="Google" id="ProtNLM"/>
    </source>
</evidence>
<dbReference type="SUPFAM" id="SSF50182">
    <property type="entry name" value="Sm-like ribonucleoproteins"/>
    <property type="match status" value="1"/>
</dbReference>
<dbReference type="InterPro" id="IPR006685">
    <property type="entry name" value="MscS_channel_2nd"/>
</dbReference>
<dbReference type="GO" id="GO:0005886">
    <property type="term" value="C:plasma membrane"/>
    <property type="evidence" value="ECO:0007669"/>
    <property type="project" value="UniProtKB-SubCell"/>
</dbReference>
<dbReference type="Gene3D" id="3.30.70.100">
    <property type="match status" value="1"/>
</dbReference>
<proteinExistence type="inferred from homology"/>
<dbReference type="SUPFAM" id="SSF82861">
    <property type="entry name" value="Mechanosensitive channel protein MscS (YggB), transmembrane region"/>
    <property type="match status" value="1"/>
</dbReference>
<dbReference type="Proteomes" id="UP000619743">
    <property type="component" value="Unassembled WGS sequence"/>
</dbReference>
<keyword evidence="5 8" id="KW-1133">Transmembrane helix</keyword>
<evidence type="ECO:0000313" key="12">
    <source>
        <dbReference type="Proteomes" id="UP000619743"/>
    </source>
</evidence>
<evidence type="ECO:0000256" key="8">
    <source>
        <dbReference type="SAM" id="Phobius"/>
    </source>
</evidence>
<feature type="domain" description="Mechanosensitive ion channel MscS" evidence="9">
    <location>
        <begin position="366"/>
        <end position="431"/>
    </location>
</feature>
<feature type="compositionally biased region" description="Polar residues" evidence="7">
    <location>
        <begin position="587"/>
        <end position="596"/>
    </location>
</feature>
<dbReference type="PANTHER" id="PTHR30566">
    <property type="entry name" value="YNAI-RELATED MECHANOSENSITIVE ION CHANNEL"/>
    <property type="match status" value="1"/>
</dbReference>
<dbReference type="Gene3D" id="2.30.30.60">
    <property type="match status" value="1"/>
</dbReference>
<organism evidence="11 12">
    <name type="scientific">Neiella marina</name>
    <dbReference type="NCBI Taxonomy" id="508461"/>
    <lineage>
        <taxon>Bacteria</taxon>
        <taxon>Pseudomonadati</taxon>
        <taxon>Pseudomonadota</taxon>
        <taxon>Gammaproteobacteria</taxon>
        <taxon>Alteromonadales</taxon>
        <taxon>Echinimonadaceae</taxon>
        <taxon>Neiella</taxon>
    </lineage>
</organism>
<dbReference type="InterPro" id="IPR049278">
    <property type="entry name" value="MS_channel_C"/>
</dbReference>
<comment type="caution">
    <text evidence="11">The sequence shown here is derived from an EMBL/GenBank/DDBJ whole genome shotgun (WGS) entry which is preliminary data.</text>
</comment>
<evidence type="ECO:0000313" key="11">
    <source>
        <dbReference type="EMBL" id="GGA67262.1"/>
    </source>
</evidence>
<feature type="transmembrane region" description="Helical" evidence="8">
    <location>
        <begin position="275"/>
        <end position="296"/>
    </location>
</feature>
<dbReference type="AlphaFoldDB" id="A0A8J2XMW7"/>
<dbReference type="Pfam" id="PF21082">
    <property type="entry name" value="MS_channel_3rd"/>
    <property type="match status" value="1"/>
</dbReference>
<gene>
    <name evidence="11" type="ORF">GCM10011369_06160</name>
</gene>
<comment type="subcellular location">
    <subcellularLocation>
        <location evidence="1">Cell membrane</location>
        <topology evidence="1">Multi-pass membrane protein</topology>
    </subcellularLocation>
</comment>
<name>A0A8J2XMW7_9GAMM</name>
<evidence type="ECO:0000256" key="7">
    <source>
        <dbReference type="SAM" id="MobiDB-lite"/>
    </source>
</evidence>
<dbReference type="GO" id="GO:0008381">
    <property type="term" value="F:mechanosensitive monoatomic ion channel activity"/>
    <property type="evidence" value="ECO:0007669"/>
    <property type="project" value="UniProtKB-ARBA"/>
</dbReference>
<dbReference type="RefSeq" id="WP_087504434.1">
    <property type="nucleotide sequence ID" value="NZ_BMDX01000002.1"/>
</dbReference>
<evidence type="ECO:0000256" key="2">
    <source>
        <dbReference type="ARBA" id="ARBA00008017"/>
    </source>
</evidence>
<dbReference type="Gene3D" id="1.10.287.1260">
    <property type="match status" value="1"/>
</dbReference>
<accession>A0A8J2XMW7</accession>
<feature type="compositionally biased region" description="Basic and acidic residues" evidence="7">
    <location>
        <begin position="561"/>
        <end position="576"/>
    </location>
</feature>
<dbReference type="InterPro" id="IPR011066">
    <property type="entry name" value="MscS_channel_C_sf"/>
</dbReference>
<keyword evidence="6 8" id="KW-0472">Membrane</keyword>
<evidence type="ECO:0000256" key="4">
    <source>
        <dbReference type="ARBA" id="ARBA00022692"/>
    </source>
</evidence>
<dbReference type="InterPro" id="IPR023408">
    <property type="entry name" value="MscS_beta-dom_sf"/>
</dbReference>
<dbReference type="OrthoDB" id="9799209at2"/>
<reference evidence="12" key="1">
    <citation type="journal article" date="2019" name="Int. J. Syst. Evol. Microbiol.">
        <title>The Global Catalogue of Microorganisms (GCM) 10K type strain sequencing project: providing services to taxonomists for standard genome sequencing and annotation.</title>
        <authorList>
            <consortium name="The Broad Institute Genomics Platform"/>
            <consortium name="The Broad Institute Genome Sequencing Center for Infectious Disease"/>
            <person name="Wu L."/>
            <person name="Ma J."/>
        </authorList>
    </citation>
    <scope>NUCLEOTIDE SEQUENCE [LARGE SCALE GENOMIC DNA]</scope>
    <source>
        <strain evidence="12">CGMCC 1.10130</strain>
    </source>
</reference>
<dbReference type="InterPro" id="IPR011014">
    <property type="entry name" value="MscS_channel_TM-2"/>
</dbReference>
<feature type="transmembrane region" description="Helical" evidence="8">
    <location>
        <begin position="317"/>
        <end position="337"/>
    </location>
</feature>
<sequence length="596" mass="68020">MLAVACSNPLMASDQQDLPPHYYFASADTSSPRDTLRNFLDNTRRGLDYDLANDMRKEAAFLLAAQALDYGKLPKRTQSVVTMERIMLLKAILNRIELPPWEQIPGDKQVQEQGIERWVVPNGQLVIARVEEGDRKGQYLFTEKTVNELENIWLAMRHLPYIKGAEEDLIYRFRVQPGPWIDDQLIWGAPEWTRIILLTLPLWQWLSLTVLIITTYLAAKLLLSVGKYWDKHVDASRPWRQFGKPLAILSVIGLLVLALNFMIKGLWLYGMAYQIASAISWCLIFICAAWFTLVCFDRAALALSYHEDNAKARNAPLIRVLSRIFGVITVALIVIYATEFMGFSISPLVAGLSISGLAVALAIRPLLENVISGLTLYADGGVKVGDFTKFGEQMGFIEQIGLRSTRVRTLERSVITIPNSEFAQQQLDNLEKRDKRRMRHILRLRHNTTMEQLRVILADLRKMALRHPKVEEEPFRIRFAGYGPYSLDIEFMIYLTCRDTDTFMAIQEDILFLVAELVEKSGSQIAFSSQKEYLGRTPELAADKQERASKRVETWRNEKRFPFPDFDSESKADMKGTLKYPPEGSSVADTTNDLKK</sequence>
<dbReference type="Pfam" id="PF00924">
    <property type="entry name" value="MS_channel_2nd"/>
    <property type="match status" value="1"/>
</dbReference>
<keyword evidence="12" id="KW-1185">Reference proteome</keyword>
<dbReference type="PANTHER" id="PTHR30566:SF5">
    <property type="entry name" value="MECHANOSENSITIVE ION CHANNEL PROTEIN 1, MITOCHONDRIAL-RELATED"/>
    <property type="match status" value="1"/>
</dbReference>
<evidence type="ECO:0000259" key="9">
    <source>
        <dbReference type="Pfam" id="PF00924"/>
    </source>
</evidence>